<evidence type="ECO:0000313" key="2">
    <source>
        <dbReference type="Proteomes" id="UP000663720"/>
    </source>
</evidence>
<dbReference type="SUPFAM" id="SSF81301">
    <property type="entry name" value="Nucleotidyltransferase"/>
    <property type="match status" value="1"/>
</dbReference>
<evidence type="ECO:0000313" key="1">
    <source>
        <dbReference type="EMBL" id="QTA79149.1"/>
    </source>
</evidence>
<dbReference type="InterPro" id="IPR043519">
    <property type="entry name" value="NT_sf"/>
</dbReference>
<name>A0A975B5J5_9BACT</name>
<dbReference type="EMBL" id="CP061799">
    <property type="protein sequence ID" value="QTA79149.1"/>
    <property type="molecule type" value="Genomic_DNA"/>
</dbReference>
<gene>
    <name evidence="1" type="ORF">dnl_14030</name>
</gene>
<reference evidence="1" key="1">
    <citation type="journal article" date="2021" name="Microb. Physiol.">
        <title>Proteogenomic Insights into the Physiology of Marine, Sulfate-Reducing, Filamentous Desulfonema limicola and Desulfonema magnum.</title>
        <authorList>
            <person name="Schnaars V."/>
            <person name="Wohlbrand L."/>
            <person name="Scheve S."/>
            <person name="Hinrichs C."/>
            <person name="Reinhardt R."/>
            <person name="Rabus R."/>
        </authorList>
    </citation>
    <scope>NUCLEOTIDE SEQUENCE</scope>
    <source>
        <strain evidence="1">5ac10</strain>
    </source>
</reference>
<protein>
    <submittedName>
        <fullName evidence="1">Uncharacterized protein</fullName>
    </submittedName>
</protein>
<proteinExistence type="predicted"/>
<dbReference type="Gene3D" id="3.30.460.40">
    <property type="match status" value="1"/>
</dbReference>
<keyword evidence="2" id="KW-1185">Reference proteome</keyword>
<accession>A0A975B5J5</accession>
<organism evidence="1 2">
    <name type="scientific">Desulfonema limicola</name>
    <dbReference type="NCBI Taxonomy" id="45656"/>
    <lineage>
        <taxon>Bacteria</taxon>
        <taxon>Pseudomonadati</taxon>
        <taxon>Thermodesulfobacteriota</taxon>
        <taxon>Desulfobacteria</taxon>
        <taxon>Desulfobacterales</taxon>
        <taxon>Desulfococcaceae</taxon>
        <taxon>Desulfonema</taxon>
    </lineage>
</organism>
<dbReference type="RefSeq" id="WP_207690928.1">
    <property type="nucleotide sequence ID" value="NZ_CP061799.1"/>
</dbReference>
<dbReference type="AlphaFoldDB" id="A0A975B5J5"/>
<dbReference type="Proteomes" id="UP000663720">
    <property type="component" value="Chromosome"/>
</dbReference>
<sequence length="154" mass="17978">METIQDFEDILILLEKHDVRYLIIGGLAFIFHAKPRYTKDMDIWIDSRIKNVKAANNALVEFGSPFLLNPGKKDEILQLGIAPDRIDILRQVKGAVFDTAWENRIRGKYGSVNANWIDLNSLIRIKSRIDHPRHKEDTRVLLEVRRKKNRVDNF</sequence>
<dbReference type="KEGG" id="dli:dnl_14030"/>